<protein>
    <submittedName>
        <fullName evidence="2">TniQ family protein</fullName>
    </submittedName>
</protein>
<name>A0A5D0RHV7_9RHOB</name>
<reference evidence="2 3" key="1">
    <citation type="submission" date="2019-08" db="EMBL/GenBank/DDBJ databases">
        <title>Identification of a novel species of the genus Boseongicola.</title>
        <authorList>
            <person name="Zhang X.-Q."/>
        </authorList>
    </citation>
    <scope>NUCLEOTIDE SEQUENCE [LARGE SCALE GENOMIC DNA]</scope>
    <source>
        <strain evidence="2 3">HY14</strain>
    </source>
</reference>
<accession>A0A5D0RHV7</accession>
<dbReference type="InterPro" id="IPR009492">
    <property type="entry name" value="TniQ"/>
</dbReference>
<evidence type="ECO:0000313" key="3">
    <source>
        <dbReference type="Proteomes" id="UP000322080"/>
    </source>
</evidence>
<gene>
    <name evidence="2" type="ORF">FVF75_12820</name>
</gene>
<dbReference type="EMBL" id="VSIY01000013">
    <property type="protein sequence ID" value="TYB80521.1"/>
    <property type="molecule type" value="Genomic_DNA"/>
</dbReference>
<organism evidence="2 3">
    <name type="scientific">Maritimibacter fusiformis</name>
    <dbReference type="NCBI Taxonomy" id="2603819"/>
    <lineage>
        <taxon>Bacteria</taxon>
        <taxon>Pseudomonadati</taxon>
        <taxon>Pseudomonadota</taxon>
        <taxon>Alphaproteobacteria</taxon>
        <taxon>Rhodobacterales</taxon>
        <taxon>Roseobacteraceae</taxon>
        <taxon>Maritimibacter</taxon>
    </lineage>
</organism>
<feature type="domain" description="TniQ" evidence="1">
    <location>
        <begin position="6"/>
        <end position="133"/>
    </location>
</feature>
<dbReference type="RefSeq" id="WP_148378596.1">
    <property type="nucleotide sequence ID" value="NZ_VSIY01000013.1"/>
</dbReference>
<evidence type="ECO:0000313" key="2">
    <source>
        <dbReference type="EMBL" id="TYB80521.1"/>
    </source>
</evidence>
<dbReference type="AlphaFoldDB" id="A0A5D0RHV7"/>
<dbReference type="Pfam" id="PF06527">
    <property type="entry name" value="TniQ"/>
    <property type="match status" value="1"/>
</dbReference>
<evidence type="ECO:0000259" key="1">
    <source>
        <dbReference type="Pfam" id="PF06527"/>
    </source>
</evidence>
<proteinExistence type="predicted"/>
<comment type="caution">
    <text evidence="2">The sequence shown here is derived from an EMBL/GenBank/DDBJ whole genome shotgun (WGS) entry which is preliminary data.</text>
</comment>
<sequence>MLVPHFPFHPEESPLSYAACLARLHTGDRLVSFLRDVGISPDQMAVNDRTAVSRLAEIAGVAVEDLCANAAIPVGKRLYDIRGELVTAEFLANPYTVFCPACLARDDETGIRRGRWTWTLSVVRTCQHHQIPLLRQASIAWDDKFHELDRRVPERGAELQKMIERAVHRSVSPLQDYVLRRLDGNTGSDWLDSQTLDQATRATELLGVLVAFGPAQKLPELTSDDWDRAGRVGFEFTSRGEQGIREALEAQLRKFDDATGTPGARKIFGRFYEAIAHSKSLKEPGDIARILRDVITESIALPAGTKVLGVELPERRLHTLASLAKEQQLDSRALGNVLIAAGVLPEKASAHYPIPVARGREIAARTKRIVHVVSLPDVLGCGRPLVDQLFADRLLTPIYSERPGLKGRIQKAVDREEVAMLVGDLHAKATELGAETDGLVPVSKAAEKAKVPAITVVHMILGGFLKRVVRLTGEGGITALRVDTAEVKHHAAACTTGLSPMEAFGALKIPKDTGWGLVDRCPEDVSLAVDWIVGPSGGHRIPRFDPATVAEFKGRFTHPARLAEQHDLQIGEVVRRLKRHRVRPALSGAEVGIDFYRVSDLKGDILS</sequence>
<keyword evidence="3" id="KW-1185">Reference proteome</keyword>
<dbReference type="Proteomes" id="UP000322080">
    <property type="component" value="Unassembled WGS sequence"/>
</dbReference>